<proteinExistence type="predicted"/>
<gene>
    <name evidence="2" type="ORF">ACFQV2_35050</name>
</gene>
<feature type="transmembrane region" description="Helical" evidence="1">
    <location>
        <begin position="176"/>
        <end position="194"/>
    </location>
</feature>
<keyword evidence="1" id="KW-1133">Transmembrane helix</keyword>
<feature type="transmembrane region" description="Helical" evidence="1">
    <location>
        <begin position="304"/>
        <end position="324"/>
    </location>
</feature>
<keyword evidence="1" id="KW-0472">Membrane</keyword>
<reference evidence="3" key="1">
    <citation type="journal article" date="2019" name="Int. J. Syst. Evol. Microbiol.">
        <title>The Global Catalogue of Microorganisms (GCM) 10K type strain sequencing project: providing services to taxonomists for standard genome sequencing and annotation.</title>
        <authorList>
            <consortium name="The Broad Institute Genomics Platform"/>
            <consortium name="The Broad Institute Genome Sequencing Center for Infectious Disease"/>
            <person name="Wu L."/>
            <person name="Ma J."/>
        </authorList>
    </citation>
    <scope>NUCLEOTIDE SEQUENCE [LARGE SCALE GENOMIC DNA]</scope>
    <source>
        <strain evidence="3">JCM 17695</strain>
    </source>
</reference>
<feature type="transmembrane region" description="Helical" evidence="1">
    <location>
        <begin position="52"/>
        <end position="76"/>
    </location>
</feature>
<name>A0ABW2TVF4_9PSEU</name>
<organism evidence="2 3">
    <name type="scientific">Actinokineospora soli</name>
    <dbReference type="NCBI Taxonomy" id="1048753"/>
    <lineage>
        <taxon>Bacteria</taxon>
        <taxon>Bacillati</taxon>
        <taxon>Actinomycetota</taxon>
        <taxon>Actinomycetes</taxon>
        <taxon>Pseudonocardiales</taxon>
        <taxon>Pseudonocardiaceae</taxon>
        <taxon>Actinokineospora</taxon>
    </lineage>
</organism>
<evidence type="ECO:0000256" key="1">
    <source>
        <dbReference type="SAM" id="Phobius"/>
    </source>
</evidence>
<evidence type="ECO:0000313" key="3">
    <source>
        <dbReference type="Proteomes" id="UP001596512"/>
    </source>
</evidence>
<dbReference type="EMBL" id="JBHTEY010000004">
    <property type="protein sequence ID" value="MFC7617855.1"/>
    <property type="molecule type" value="Genomic_DNA"/>
</dbReference>
<feature type="transmembrane region" description="Helical" evidence="1">
    <location>
        <begin position="145"/>
        <end position="169"/>
    </location>
</feature>
<comment type="caution">
    <text evidence="2">The sequence shown here is derived from an EMBL/GenBank/DDBJ whole genome shotgun (WGS) entry which is preliminary data.</text>
</comment>
<sequence>MLWLTWRQFRPHAVSVFGLAAVFAAVFAATGPSLDELANVLDDLGPFQRQLYLVGMVAVYVVPGVTGVFWGAPLITRELEAGTHRLVWNQTVGRTRWLVVKLGVLGLAAMAAAGAFSLAVTWWAAPIDAAAALAADGEFASRVDPLVFSARGVAPIGYAAFGFTLGVAVGALLRRTVAAMAVTSAVYIAVMMATPDLLRAHVIAPVQETVTITPTNLVQIRADRDGTVLDIGVAAPAGSWLLANQTVDATGAATAPPAQLSGCIPPPGPERAPDARLERCFADITAQGYRQVLTYQPVTRFWPLQWIETGVFLVLSALLTWLAVARVRRLS</sequence>
<protein>
    <submittedName>
        <fullName evidence="2">ABC transporter permease subunit</fullName>
    </submittedName>
</protein>
<accession>A0ABW2TVF4</accession>
<keyword evidence="3" id="KW-1185">Reference proteome</keyword>
<feature type="transmembrane region" description="Helical" evidence="1">
    <location>
        <begin position="97"/>
        <end position="125"/>
    </location>
</feature>
<keyword evidence="1" id="KW-0812">Transmembrane</keyword>
<evidence type="ECO:0000313" key="2">
    <source>
        <dbReference type="EMBL" id="MFC7617855.1"/>
    </source>
</evidence>
<dbReference type="Proteomes" id="UP001596512">
    <property type="component" value="Unassembled WGS sequence"/>
</dbReference>